<dbReference type="SUPFAM" id="SSF103473">
    <property type="entry name" value="MFS general substrate transporter"/>
    <property type="match status" value="1"/>
</dbReference>
<feature type="transmembrane region" description="Helical" evidence="9">
    <location>
        <begin position="445"/>
        <end position="465"/>
    </location>
</feature>
<gene>
    <name evidence="10" type="ORF">NliqN6_2968</name>
</gene>
<comment type="caution">
    <text evidence="10">The sequence shown here is derived from an EMBL/GenBank/DDBJ whole genome shotgun (WGS) entry which is preliminary data.</text>
</comment>
<feature type="compositionally biased region" description="Polar residues" evidence="8">
    <location>
        <begin position="598"/>
        <end position="607"/>
    </location>
</feature>
<keyword evidence="11" id="KW-1185">Reference proteome</keyword>
<evidence type="ECO:0000256" key="8">
    <source>
        <dbReference type="SAM" id="MobiDB-lite"/>
    </source>
</evidence>
<feature type="transmembrane region" description="Helical" evidence="9">
    <location>
        <begin position="281"/>
        <end position="304"/>
    </location>
</feature>
<keyword evidence="3" id="KW-0813">Transport</keyword>
<feature type="transmembrane region" description="Helical" evidence="9">
    <location>
        <begin position="189"/>
        <end position="207"/>
    </location>
</feature>
<feature type="transmembrane region" description="Helical" evidence="9">
    <location>
        <begin position="155"/>
        <end position="177"/>
    </location>
</feature>
<feature type="transmembrane region" description="Helical" evidence="9">
    <location>
        <begin position="353"/>
        <end position="374"/>
    </location>
</feature>
<evidence type="ECO:0000313" key="11">
    <source>
        <dbReference type="Proteomes" id="UP000620104"/>
    </source>
</evidence>
<dbReference type="Gene3D" id="1.20.1250.20">
    <property type="entry name" value="MFS general substrate transporter like domains"/>
    <property type="match status" value="2"/>
</dbReference>
<keyword evidence="5 9" id="KW-1133">Transmembrane helix</keyword>
<accession>A0A8H3TSD2</accession>
<dbReference type="PANTHER" id="PTHR23501:SF92">
    <property type="entry name" value="GLUTATHIONE EXCHANGER 1-RELATED"/>
    <property type="match status" value="1"/>
</dbReference>
<name>A0A8H3TSD2_9TREE</name>
<feature type="region of interest" description="Disordered" evidence="8">
    <location>
        <begin position="589"/>
        <end position="611"/>
    </location>
</feature>
<feature type="region of interest" description="Disordered" evidence="8">
    <location>
        <begin position="1"/>
        <end position="40"/>
    </location>
</feature>
<evidence type="ECO:0000256" key="1">
    <source>
        <dbReference type="ARBA" id="ARBA00004127"/>
    </source>
</evidence>
<evidence type="ECO:0000256" key="7">
    <source>
        <dbReference type="ARBA" id="ARBA00023136"/>
    </source>
</evidence>
<dbReference type="FunFam" id="1.20.1250.20:FF:000197">
    <property type="entry name" value="Siderophore iron transporter 1"/>
    <property type="match status" value="1"/>
</dbReference>
<dbReference type="Proteomes" id="UP000620104">
    <property type="component" value="Unassembled WGS sequence"/>
</dbReference>
<proteinExistence type="inferred from homology"/>
<dbReference type="EMBL" id="BLZA01000019">
    <property type="protein sequence ID" value="GHJ86566.1"/>
    <property type="molecule type" value="Genomic_DNA"/>
</dbReference>
<comment type="subcellular location">
    <subcellularLocation>
        <location evidence="1">Endomembrane system</location>
        <topology evidence="1">Multi-pass membrane protein</topology>
    </subcellularLocation>
</comment>
<protein>
    <recommendedName>
        <fullName evidence="12">MFS transporter</fullName>
    </recommendedName>
</protein>
<evidence type="ECO:0000256" key="4">
    <source>
        <dbReference type="ARBA" id="ARBA00022692"/>
    </source>
</evidence>
<feature type="transmembrane region" description="Helical" evidence="9">
    <location>
        <begin position="418"/>
        <end position="439"/>
    </location>
</feature>
<sequence length="618" mass="67063">MSAEAYEKHPEDASSSKNTPNVPEYDQHVLDSGSKTYGQTPETENILATAGVRRIEAINSQLGTVDRVVVFVGLFLIAYCYGLDGTVRYTYQSYATNSYATHSLLSTINVLRSVIAAAAQPTAAKICDVFGRLELIIISIIFYVVGTIVEATSDGVSAFCGGAVIYQIGYTMIMLLAEVIVADLTSTRARLFFSFIPAMPFIINTWVSGDITAAVLEATTWNWGIGMWAIIYPVCCLPLIVTLYIAQRRAARAGVLDGYTTPFAHYGAVGLAKELFWQLDVIGIILMIAVFALILVPLTLAGGVSSTPATWKQAHILAPLVIGFCCIPFFVVWERKARYPLVPFKLLKNRGVWAGFGIACTLNFAWYMQGAYLYPVLVVAFDESVKSATRITSLYSFASVITGTLLGLVVYRVRQLKPFIVFGCCLFMVAFGLLIRYRGGISNSAYAGIIGAEIVLGISGGLFSYPTQASVQTQTKHQNVAIVTGLYLATYNIGSALGSTVSGAIWSQILPKEIEKAVGNVTLAQEIYGSPYTWIITNPVGTASREAVNHAYQHVQRILCIVGICLCIPLIVFSILLKNPTLTSEQSLKNAEEDESIHSGSQDTEGGSQRGFVRKFLG</sequence>
<evidence type="ECO:0000256" key="3">
    <source>
        <dbReference type="ARBA" id="ARBA00022448"/>
    </source>
</evidence>
<evidence type="ECO:0000256" key="6">
    <source>
        <dbReference type="ARBA" id="ARBA00023065"/>
    </source>
</evidence>
<dbReference type="AlphaFoldDB" id="A0A8H3TSD2"/>
<evidence type="ECO:0000256" key="9">
    <source>
        <dbReference type="SAM" id="Phobius"/>
    </source>
</evidence>
<dbReference type="InterPro" id="IPR011701">
    <property type="entry name" value="MFS"/>
</dbReference>
<dbReference type="GO" id="GO:0005774">
    <property type="term" value="C:vacuolar membrane"/>
    <property type="evidence" value="ECO:0007669"/>
    <property type="project" value="TreeGrafter"/>
</dbReference>
<feature type="transmembrane region" description="Helical" evidence="9">
    <location>
        <begin position="130"/>
        <end position="149"/>
    </location>
</feature>
<keyword evidence="4 9" id="KW-0812">Transmembrane</keyword>
<dbReference type="OrthoDB" id="2241241at2759"/>
<evidence type="ECO:0000256" key="5">
    <source>
        <dbReference type="ARBA" id="ARBA00022989"/>
    </source>
</evidence>
<feature type="transmembrane region" description="Helical" evidence="9">
    <location>
        <begin position="558"/>
        <end position="577"/>
    </location>
</feature>
<feature type="transmembrane region" description="Helical" evidence="9">
    <location>
        <begin position="68"/>
        <end position="87"/>
    </location>
</feature>
<organism evidence="10 11">
    <name type="scientific">Naganishia liquefaciens</name>
    <dbReference type="NCBI Taxonomy" id="104408"/>
    <lineage>
        <taxon>Eukaryota</taxon>
        <taxon>Fungi</taxon>
        <taxon>Dikarya</taxon>
        <taxon>Basidiomycota</taxon>
        <taxon>Agaricomycotina</taxon>
        <taxon>Tremellomycetes</taxon>
        <taxon>Filobasidiales</taxon>
        <taxon>Filobasidiaceae</taxon>
        <taxon>Naganishia</taxon>
    </lineage>
</organism>
<reference evidence="10" key="1">
    <citation type="submission" date="2020-07" db="EMBL/GenBank/DDBJ databases">
        <title>Draft Genome Sequence of a Deep-Sea Yeast, Naganishia (Cryptococcus) liquefaciens strain N6.</title>
        <authorList>
            <person name="Han Y.W."/>
            <person name="Kajitani R."/>
            <person name="Morimoto H."/>
            <person name="Parhat M."/>
            <person name="Tsubouchi H."/>
            <person name="Bakenova O."/>
            <person name="Ogata M."/>
            <person name="Argunhan B."/>
            <person name="Aoki R."/>
            <person name="Kajiwara S."/>
            <person name="Itoh T."/>
            <person name="Iwasaki H."/>
        </authorList>
    </citation>
    <scope>NUCLEOTIDE SEQUENCE</scope>
    <source>
        <strain evidence="10">N6</strain>
    </source>
</reference>
<feature type="compositionally biased region" description="Basic and acidic residues" evidence="8">
    <location>
        <begin position="1"/>
        <end position="14"/>
    </location>
</feature>
<feature type="transmembrane region" description="Helical" evidence="9">
    <location>
        <begin position="316"/>
        <end position="333"/>
    </location>
</feature>
<feature type="transmembrane region" description="Helical" evidence="9">
    <location>
        <begin position="227"/>
        <end position="246"/>
    </location>
</feature>
<keyword evidence="6" id="KW-0406">Ion transport</keyword>
<dbReference type="Pfam" id="PF07690">
    <property type="entry name" value="MFS_1"/>
    <property type="match status" value="1"/>
</dbReference>
<dbReference type="PANTHER" id="PTHR23501">
    <property type="entry name" value="MAJOR FACILITATOR SUPERFAMILY"/>
    <property type="match status" value="1"/>
</dbReference>
<feature type="transmembrane region" description="Helical" evidence="9">
    <location>
        <begin position="394"/>
        <end position="411"/>
    </location>
</feature>
<dbReference type="InterPro" id="IPR036259">
    <property type="entry name" value="MFS_trans_sf"/>
</dbReference>
<evidence type="ECO:0008006" key="12">
    <source>
        <dbReference type="Google" id="ProtNLM"/>
    </source>
</evidence>
<dbReference type="GO" id="GO:0015343">
    <property type="term" value="F:siderophore-iron transmembrane transporter activity"/>
    <property type="evidence" value="ECO:0007669"/>
    <property type="project" value="TreeGrafter"/>
</dbReference>
<dbReference type="GO" id="GO:0005886">
    <property type="term" value="C:plasma membrane"/>
    <property type="evidence" value="ECO:0007669"/>
    <property type="project" value="TreeGrafter"/>
</dbReference>
<evidence type="ECO:0000256" key="2">
    <source>
        <dbReference type="ARBA" id="ARBA00008335"/>
    </source>
</evidence>
<keyword evidence="7 9" id="KW-0472">Membrane</keyword>
<evidence type="ECO:0000313" key="10">
    <source>
        <dbReference type="EMBL" id="GHJ86566.1"/>
    </source>
</evidence>
<comment type="similarity">
    <text evidence="2">Belongs to the major facilitator superfamily.</text>
</comment>
<dbReference type="GO" id="GO:0005768">
    <property type="term" value="C:endosome"/>
    <property type="evidence" value="ECO:0007669"/>
    <property type="project" value="TreeGrafter"/>
</dbReference>